<evidence type="ECO:0000256" key="6">
    <source>
        <dbReference type="ARBA" id="ARBA00023077"/>
    </source>
</evidence>
<dbReference type="Proteomes" id="UP000651271">
    <property type="component" value="Unassembled WGS sequence"/>
</dbReference>
<dbReference type="PANTHER" id="PTHR30069:SF29">
    <property type="entry name" value="HEMOGLOBIN AND HEMOGLOBIN-HAPTOGLOBIN-BINDING PROTEIN 1-RELATED"/>
    <property type="match status" value="1"/>
</dbReference>
<keyword evidence="4 10" id="KW-0812">Transmembrane</keyword>
<dbReference type="InterPro" id="IPR039426">
    <property type="entry name" value="TonB-dep_rcpt-like"/>
</dbReference>
<comment type="caution">
    <text evidence="15">The sequence shown here is derived from an EMBL/GenBank/DDBJ whole genome shotgun (WGS) entry which is preliminary data.</text>
</comment>
<name>A0ABR7YAS4_9SPHI</name>
<gene>
    <name evidence="15" type="ORF">H8B04_02295</name>
</gene>
<feature type="domain" description="TonB-dependent receptor-like beta-barrel" evidence="13">
    <location>
        <begin position="224"/>
        <end position="653"/>
    </location>
</feature>
<accession>A0ABR7YAS4</accession>
<keyword evidence="16" id="KW-1185">Reference proteome</keyword>
<keyword evidence="9 10" id="KW-0998">Cell outer membrane</keyword>
<evidence type="ECO:0000256" key="4">
    <source>
        <dbReference type="ARBA" id="ARBA00022692"/>
    </source>
</evidence>
<evidence type="ECO:0000256" key="10">
    <source>
        <dbReference type="PROSITE-ProRule" id="PRU01360"/>
    </source>
</evidence>
<evidence type="ECO:0000259" key="13">
    <source>
        <dbReference type="Pfam" id="PF00593"/>
    </source>
</evidence>
<reference evidence="15 16" key="1">
    <citation type="submission" date="2020-08" db="EMBL/GenBank/DDBJ databases">
        <title>Sphingobacterium sp. DN04309 isolated from aquaculture water.</title>
        <authorList>
            <person name="Zhang M."/>
        </authorList>
    </citation>
    <scope>NUCLEOTIDE SEQUENCE [LARGE SCALE GENOMIC DNA]</scope>
    <source>
        <strain evidence="15 16">DN04309</strain>
    </source>
</reference>
<proteinExistence type="inferred from homology"/>
<dbReference type="InterPro" id="IPR037066">
    <property type="entry name" value="Plug_dom_sf"/>
</dbReference>
<evidence type="ECO:0000256" key="8">
    <source>
        <dbReference type="ARBA" id="ARBA00023170"/>
    </source>
</evidence>
<protein>
    <submittedName>
        <fullName evidence="15">TonB-dependent receptor</fullName>
    </submittedName>
</protein>
<keyword evidence="3 10" id="KW-1134">Transmembrane beta strand</keyword>
<feature type="chain" id="PRO_5045282225" evidence="12">
    <location>
        <begin position="19"/>
        <end position="688"/>
    </location>
</feature>
<dbReference type="RefSeq" id="WP_223815212.1">
    <property type="nucleotide sequence ID" value="NZ_JACOIJ010000003.1"/>
</dbReference>
<evidence type="ECO:0000256" key="2">
    <source>
        <dbReference type="ARBA" id="ARBA00022448"/>
    </source>
</evidence>
<dbReference type="PROSITE" id="PS52016">
    <property type="entry name" value="TONB_DEPENDENT_REC_3"/>
    <property type="match status" value="1"/>
</dbReference>
<evidence type="ECO:0000256" key="12">
    <source>
        <dbReference type="SAM" id="SignalP"/>
    </source>
</evidence>
<evidence type="ECO:0000259" key="14">
    <source>
        <dbReference type="Pfam" id="PF07715"/>
    </source>
</evidence>
<evidence type="ECO:0000256" key="1">
    <source>
        <dbReference type="ARBA" id="ARBA00004571"/>
    </source>
</evidence>
<dbReference type="Gene3D" id="2.40.170.20">
    <property type="entry name" value="TonB-dependent receptor, beta-barrel domain"/>
    <property type="match status" value="1"/>
</dbReference>
<comment type="subcellular location">
    <subcellularLocation>
        <location evidence="1 10">Cell outer membrane</location>
        <topology evidence="1 10">Multi-pass membrane protein</topology>
    </subcellularLocation>
</comment>
<evidence type="ECO:0000313" key="15">
    <source>
        <dbReference type="EMBL" id="MBD1428406.1"/>
    </source>
</evidence>
<evidence type="ECO:0000256" key="3">
    <source>
        <dbReference type="ARBA" id="ARBA00022452"/>
    </source>
</evidence>
<dbReference type="SUPFAM" id="SSF56935">
    <property type="entry name" value="Porins"/>
    <property type="match status" value="1"/>
</dbReference>
<evidence type="ECO:0000256" key="7">
    <source>
        <dbReference type="ARBA" id="ARBA00023136"/>
    </source>
</evidence>
<dbReference type="EMBL" id="JACOIJ010000003">
    <property type="protein sequence ID" value="MBD1428406.1"/>
    <property type="molecule type" value="Genomic_DNA"/>
</dbReference>
<evidence type="ECO:0000256" key="5">
    <source>
        <dbReference type="ARBA" id="ARBA00022729"/>
    </source>
</evidence>
<dbReference type="InterPro" id="IPR000531">
    <property type="entry name" value="Beta-barrel_TonB"/>
</dbReference>
<keyword evidence="5 12" id="KW-0732">Signal</keyword>
<keyword evidence="8 15" id="KW-0675">Receptor</keyword>
<organism evidence="15 16">
    <name type="scientific">Sphingobacterium litopenaei</name>
    <dbReference type="NCBI Taxonomy" id="2763500"/>
    <lineage>
        <taxon>Bacteria</taxon>
        <taxon>Pseudomonadati</taxon>
        <taxon>Bacteroidota</taxon>
        <taxon>Sphingobacteriia</taxon>
        <taxon>Sphingobacteriales</taxon>
        <taxon>Sphingobacteriaceae</taxon>
        <taxon>Sphingobacterium</taxon>
    </lineage>
</organism>
<keyword evidence="2 10" id="KW-0813">Transport</keyword>
<dbReference type="Pfam" id="PF00593">
    <property type="entry name" value="TonB_dep_Rec_b-barrel"/>
    <property type="match status" value="1"/>
</dbReference>
<keyword evidence="7 10" id="KW-0472">Membrane</keyword>
<feature type="signal peptide" evidence="12">
    <location>
        <begin position="1"/>
        <end position="18"/>
    </location>
</feature>
<dbReference type="Pfam" id="PF07715">
    <property type="entry name" value="Plug"/>
    <property type="match status" value="1"/>
</dbReference>
<dbReference type="InterPro" id="IPR036942">
    <property type="entry name" value="Beta-barrel_TonB_sf"/>
</dbReference>
<comment type="similarity">
    <text evidence="10 11">Belongs to the TonB-dependent receptor family.</text>
</comment>
<dbReference type="InterPro" id="IPR012910">
    <property type="entry name" value="Plug_dom"/>
</dbReference>
<dbReference type="Gene3D" id="2.170.130.10">
    <property type="entry name" value="TonB-dependent receptor, plug domain"/>
    <property type="match status" value="1"/>
</dbReference>
<dbReference type="PANTHER" id="PTHR30069">
    <property type="entry name" value="TONB-DEPENDENT OUTER MEMBRANE RECEPTOR"/>
    <property type="match status" value="1"/>
</dbReference>
<keyword evidence="6 11" id="KW-0798">TonB box</keyword>
<feature type="domain" description="TonB-dependent receptor plug" evidence="14">
    <location>
        <begin position="45"/>
        <end position="151"/>
    </location>
</feature>
<sequence length="688" mass="76994">MKYCFLLGLISFSNGLFAQSDTTSTSQISLQPVEVKQYFTNQSILELTSSAHTVSSTIIQSQSPTTLTSAMNSVPGIRMEERSPGSYRLAMRGSLIRSPFGIRNTKVYIDELLFTDAGGNTYFNILDPLAISQVQVIKGPDGSLFGANSGGVIRIQPLGLTNAPNDISLQITAGSFGLFNQNLGITRKVSDKYQFAFNQSLLSSDGYRENSAFNRKTFQTAHQINYNSKGVLKVFVLYTDLDYQTPGGLTLAQYEENPQSARPAAGPNSSATDQKAAIYNKTFYTGIGHDYQISQKLSHFLGIFGSYTDFENPFITNYEFRTEKNIGLRTFLSYQESNAIIPFQIQVGVEGTKGWNKIDNFDNNKGTVGDPQANDLLDNDQLNFFSRIQLNLSKNWLLEGSLGLNKNSIHFETLFPEDAASKGDIDFEDVWMPRVATSYQIGNQMAFRASVSKGYSTPTLAEVRSSDNMINLSLLAESGINYELGYKLTPTNKSWLIDLAIYNYNMDNGIVRRLNETGVEYYANAGEMHQKGVELSFWSYWNISDNFLKSIQFNTAFSYNHYRFGNYSNGTNDYSNNKITSVPDWTLTNSLIFNFDKQIQLNVYHNHTAEIPLDDANIVFADKYDLVQAKLNWTTPLSKLATTLKLFVGVDNLLNQIYSLGNDINAFGGRYFNAASPRNMYFGVKLSF</sequence>
<evidence type="ECO:0000256" key="9">
    <source>
        <dbReference type="ARBA" id="ARBA00023237"/>
    </source>
</evidence>
<evidence type="ECO:0000313" key="16">
    <source>
        <dbReference type="Proteomes" id="UP000651271"/>
    </source>
</evidence>
<evidence type="ECO:0000256" key="11">
    <source>
        <dbReference type="RuleBase" id="RU003357"/>
    </source>
</evidence>